<organism evidence="7 8">
    <name type="scientific">Pseudomonas syringae</name>
    <dbReference type="NCBI Taxonomy" id="317"/>
    <lineage>
        <taxon>Bacteria</taxon>
        <taxon>Pseudomonadati</taxon>
        <taxon>Pseudomonadota</taxon>
        <taxon>Gammaproteobacteria</taxon>
        <taxon>Pseudomonadales</taxon>
        <taxon>Pseudomonadaceae</taxon>
        <taxon>Pseudomonas</taxon>
    </lineage>
</organism>
<dbReference type="InterPro" id="IPR011051">
    <property type="entry name" value="RmlC_Cupin_sf"/>
</dbReference>
<dbReference type="Pfam" id="PF12833">
    <property type="entry name" value="HTH_18"/>
    <property type="match status" value="1"/>
</dbReference>
<dbReference type="InterPro" id="IPR014710">
    <property type="entry name" value="RmlC-like_jellyroll"/>
</dbReference>
<keyword evidence="4" id="KW-0010">Activator</keyword>
<dbReference type="SMART" id="SM00342">
    <property type="entry name" value="HTH_ARAC"/>
    <property type="match status" value="1"/>
</dbReference>
<dbReference type="Gene3D" id="1.10.10.60">
    <property type="entry name" value="Homeodomain-like"/>
    <property type="match status" value="2"/>
</dbReference>
<evidence type="ECO:0000256" key="2">
    <source>
        <dbReference type="ARBA" id="ARBA00023015"/>
    </source>
</evidence>
<dbReference type="PANTHER" id="PTHR11019:SF159">
    <property type="entry name" value="TRANSCRIPTIONAL REGULATOR-RELATED"/>
    <property type="match status" value="1"/>
</dbReference>
<gene>
    <name evidence="7" type="ORF">GIW73_20515</name>
</gene>
<dbReference type="EMBL" id="WKEU01000110">
    <property type="protein sequence ID" value="MCF5065320.1"/>
    <property type="molecule type" value="Genomic_DNA"/>
</dbReference>
<dbReference type="GO" id="GO:0003700">
    <property type="term" value="F:DNA-binding transcription factor activity"/>
    <property type="evidence" value="ECO:0007669"/>
    <property type="project" value="InterPro"/>
</dbReference>
<proteinExistence type="predicted"/>
<evidence type="ECO:0000259" key="6">
    <source>
        <dbReference type="PROSITE" id="PS01124"/>
    </source>
</evidence>
<evidence type="ECO:0000256" key="3">
    <source>
        <dbReference type="ARBA" id="ARBA00023125"/>
    </source>
</evidence>
<keyword evidence="3" id="KW-0238">DNA-binding</keyword>
<comment type="caution">
    <text evidence="7">The sequence shown here is derived from an EMBL/GenBank/DDBJ whole genome shotgun (WGS) entry which is preliminary data.</text>
</comment>
<dbReference type="PROSITE" id="PS01124">
    <property type="entry name" value="HTH_ARAC_FAMILY_2"/>
    <property type="match status" value="1"/>
</dbReference>
<dbReference type="Proteomes" id="UP000814207">
    <property type="component" value="Unassembled WGS sequence"/>
</dbReference>
<evidence type="ECO:0000256" key="5">
    <source>
        <dbReference type="ARBA" id="ARBA00023163"/>
    </source>
</evidence>
<dbReference type="AlphaFoldDB" id="A0A9Q3ZWE9"/>
<dbReference type="SUPFAM" id="SSF51182">
    <property type="entry name" value="RmlC-like cupins"/>
    <property type="match status" value="1"/>
</dbReference>
<accession>A0A9Q3ZWE9</accession>
<dbReference type="PRINTS" id="PR00032">
    <property type="entry name" value="HTHARAC"/>
</dbReference>
<dbReference type="CDD" id="cd06124">
    <property type="entry name" value="cupin_NimR-like_N"/>
    <property type="match status" value="1"/>
</dbReference>
<dbReference type="Pfam" id="PF02311">
    <property type="entry name" value="AraC_binding"/>
    <property type="match status" value="1"/>
</dbReference>
<keyword evidence="5" id="KW-0804">Transcription</keyword>
<sequence length="265" mass="29197">MSPIPAFLPYQPNSADAVVTLREYASGTVFARHTHRRGQFAYAATGALTMFTDLGNWVVPPQRAIWVPGGVAHEMQMRGDVVMLNTYLNEDAARRAGLHKRCQVFGVSPLLRHLLEAALAIEPSASPSERERCVLTLLIDEIGAMPELPLSAPLPCESRLARACQRFMDAPTQKISIGEMADWSSMSRRTFTRNFRECTGMTFVAWRQQVCLLEATARLSQGASITDVAFALGFSSSSAFTSVFRRNLGDSPARYLAKSKATSMF</sequence>
<keyword evidence="1" id="KW-0678">Repressor</keyword>
<evidence type="ECO:0000256" key="1">
    <source>
        <dbReference type="ARBA" id="ARBA00022491"/>
    </source>
</evidence>
<evidence type="ECO:0000313" key="8">
    <source>
        <dbReference type="Proteomes" id="UP000814207"/>
    </source>
</evidence>
<dbReference type="Gene3D" id="2.60.120.10">
    <property type="entry name" value="Jelly Rolls"/>
    <property type="match status" value="1"/>
</dbReference>
<dbReference type="InterPro" id="IPR018060">
    <property type="entry name" value="HTH_AraC"/>
</dbReference>
<dbReference type="InterPro" id="IPR020449">
    <property type="entry name" value="Tscrpt_reg_AraC-type_HTH"/>
</dbReference>
<dbReference type="SUPFAM" id="SSF46689">
    <property type="entry name" value="Homeodomain-like"/>
    <property type="match status" value="1"/>
</dbReference>
<dbReference type="InterPro" id="IPR003313">
    <property type="entry name" value="AraC-bd"/>
</dbReference>
<keyword evidence="2" id="KW-0805">Transcription regulation</keyword>
<feature type="domain" description="HTH araC/xylS-type" evidence="6">
    <location>
        <begin position="161"/>
        <end position="258"/>
    </location>
</feature>
<reference evidence="7" key="1">
    <citation type="submission" date="2019-11" db="EMBL/GenBank/DDBJ databases">
        <title>Epiphytic Pseudomonas syringae from cherry orchards.</title>
        <authorList>
            <person name="Hulin M.T."/>
        </authorList>
    </citation>
    <scope>NUCLEOTIDE SEQUENCE</scope>
    <source>
        <strain evidence="7">PA-6-9A</strain>
    </source>
</reference>
<dbReference type="GO" id="GO:0043565">
    <property type="term" value="F:sequence-specific DNA binding"/>
    <property type="evidence" value="ECO:0007669"/>
    <property type="project" value="InterPro"/>
</dbReference>
<dbReference type="InterPro" id="IPR018062">
    <property type="entry name" value="HTH_AraC-typ_CS"/>
</dbReference>
<dbReference type="PROSITE" id="PS00041">
    <property type="entry name" value="HTH_ARAC_FAMILY_1"/>
    <property type="match status" value="1"/>
</dbReference>
<protein>
    <submittedName>
        <fullName evidence="7">Helix-turn-helix domain-containing protein</fullName>
    </submittedName>
</protein>
<name>A0A9Q3ZWE9_PSESX</name>
<evidence type="ECO:0000256" key="4">
    <source>
        <dbReference type="ARBA" id="ARBA00023159"/>
    </source>
</evidence>
<dbReference type="InterPro" id="IPR009057">
    <property type="entry name" value="Homeodomain-like_sf"/>
</dbReference>
<evidence type="ECO:0000313" key="7">
    <source>
        <dbReference type="EMBL" id="MCF5065320.1"/>
    </source>
</evidence>
<dbReference type="PANTHER" id="PTHR11019">
    <property type="entry name" value="HTH-TYPE TRANSCRIPTIONAL REGULATOR NIMR"/>
    <property type="match status" value="1"/>
</dbReference>
<dbReference type="FunFam" id="1.10.10.60:FF:000132">
    <property type="entry name" value="AraC family transcriptional regulator"/>
    <property type="match status" value="1"/>
</dbReference>
<dbReference type="GO" id="GO:0009893">
    <property type="term" value="P:positive regulation of metabolic process"/>
    <property type="evidence" value="ECO:0007669"/>
    <property type="project" value="UniProtKB-ARBA"/>
</dbReference>